<dbReference type="RefSeq" id="WP_265788264.1">
    <property type="nucleotide sequence ID" value="NZ_BAABRS010000001.1"/>
</dbReference>
<sequence length="366" mass="43539">MKIISNHTEDTRTIPHFSGGYEWWYFDGISDDGKYSFVIIFYEGNPFSLRYIQALDREKESAPSEYPAISIAVYEDSQPVYYSFTEFEKENCVFREDQIFVEIGPHQMEGTVHGDHLEYTLQLQEQLPSGDKIEVALRFEGEIPGQLFEKNGNKDKQNRISHQWNLVLPRAIVAGHITLSTGHKKPLLRTIEFNGTGYHDHNTGREPMRNSFEDWYWGRFHFNYATLVYYIMNREEQQQYEAWLIDRQNNEVLTTFDEINLYDRSFSLFGLLTAHKLMFRSKGIEVQVQQSDKQDNGPFYQRFGSRAYLNIPDEEILESQKGISEYIQPSRIHRRLFWPLIRMRIRQASGKPHWVQRSKRLYRWTW</sequence>
<dbReference type="Gene3D" id="2.40.370.10">
    <property type="entry name" value="AttH-like domain"/>
    <property type="match status" value="1"/>
</dbReference>
<dbReference type="Proteomes" id="UP001207337">
    <property type="component" value="Unassembled WGS sequence"/>
</dbReference>
<evidence type="ECO:0000313" key="1">
    <source>
        <dbReference type="EMBL" id="MCW9712361.1"/>
    </source>
</evidence>
<protein>
    <recommendedName>
        <fullName evidence="3">Hydroxyneurosporene synthase (CrtC)</fullName>
    </recommendedName>
</protein>
<name>A0ABT3PWX2_9BACT</name>
<accession>A0ABT3PWX2</accession>
<proteinExistence type="predicted"/>
<comment type="caution">
    <text evidence="1">The sequence shown here is derived from an EMBL/GenBank/DDBJ whole genome shotgun (WGS) entry which is preliminary data.</text>
</comment>
<evidence type="ECO:0000313" key="2">
    <source>
        <dbReference type="Proteomes" id="UP001207337"/>
    </source>
</evidence>
<dbReference type="SUPFAM" id="SSF159245">
    <property type="entry name" value="AttH-like"/>
    <property type="match status" value="1"/>
</dbReference>
<reference evidence="1 2" key="1">
    <citation type="submission" date="2021-11" db="EMBL/GenBank/DDBJ databases">
        <title>Aliifidinibius sp. nov., a new bacterium isolated from saline soil.</title>
        <authorList>
            <person name="Galisteo C."/>
            <person name="De La Haba R."/>
            <person name="Sanchez-Porro C."/>
            <person name="Ventosa A."/>
        </authorList>
    </citation>
    <scope>NUCLEOTIDE SEQUENCE [LARGE SCALE GENOMIC DNA]</scope>
    <source>
        <strain evidence="1 2">KACC 190600</strain>
    </source>
</reference>
<evidence type="ECO:0008006" key="3">
    <source>
        <dbReference type="Google" id="ProtNLM"/>
    </source>
</evidence>
<keyword evidence="2" id="KW-1185">Reference proteome</keyword>
<dbReference type="CDD" id="cd21471">
    <property type="entry name" value="CrtC-like"/>
    <property type="match status" value="1"/>
</dbReference>
<organism evidence="1 2">
    <name type="scientific">Fodinibius salicampi</name>
    <dbReference type="NCBI Taxonomy" id="1920655"/>
    <lineage>
        <taxon>Bacteria</taxon>
        <taxon>Pseudomonadati</taxon>
        <taxon>Balneolota</taxon>
        <taxon>Balneolia</taxon>
        <taxon>Balneolales</taxon>
        <taxon>Balneolaceae</taxon>
        <taxon>Fodinibius</taxon>
    </lineage>
</organism>
<dbReference type="EMBL" id="JAJNDC010000001">
    <property type="protein sequence ID" value="MCW9712361.1"/>
    <property type="molecule type" value="Genomic_DNA"/>
</dbReference>
<gene>
    <name evidence="1" type="ORF">LQ318_05520</name>
</gene>
<dbReference type="InterPro" id="IPR023374">
    <property type="entry name" value="AttH-like_dom_sf"/>
</dbReference>